<reference evidence="4 5" key="1">
    <citation type="journal article" date="2004" name="Science">
        <title>The Ashbya gossypii genome as a tool for mapping the ancient Saccharomyces cerevisiae genome.</title>
        <authorList>
            <person name="Dietrich F.S."/>
            <person name="Voegeli S."/>
            <person name="Brachat S."/>
            <person name="Lerch A."/>
            <person name="Gates K."/>
            <person name="Steiner S."/>
            <person name="Mohr C."/>
            <person name="Pohlmann R."/>
            <person name="Luedi P."/>
            <person name="Choi S."/>
            <person name="Wing R.A."/>
            <person name="Flavier A."/>
            <person name="Gaffney T.D."/>
            <person name="Philippsen P."/>
        </authorList>
    </citation>
    <scope>NUCLEOTIDE SEQUENCE [LARGE SCALE GENOMIC DNA]</scope>
    <source>
        <strain evidence="5">ATCC 10895 / CBS 109.51 / FGSC 9923 / NRRL Y-1056</strain>
    </source>
</reference>
<feature type="region of interest" description="Disordered" evidence="3">
    <location>
        <begin position="655"/>
        <end position="706"/>
    </location>
</feature>
<dbReference type="RefSeq" id="NP_983027.1">
    <property type="nucleotide sequence ID" value="NM_208380.1"/>
</dbReference>
<protein>
    <submittedName>
        <fullName evidence="4">ABR081Cp</fullName>
    </submittedName>
</protein>
<feature type="compositionally biased region" description="Low complexity" evidence="3">
    <location>
        <begin position="59"/>
        <end position="75"/>
    </location>
</feature>
<dbReference type="OMA" id="EHTFSGF"/>
<dbReference type="Proteomes" id="UP000000591">
    <property type="component" value="Chromosome II"/>
</dbReference>
<feature type="region of interest" description="Disordered" evidence="3">
    <location>
        <begin position="1"/>
        <end position="32"/>
    </location>
</feature>
<dbReference type="Pfam" id="PF12757">
    <property type="entry name" value="Eisosome1"/>
    <property type="match status" value="1"/>
</dbReference>
<evidence type="ECO:0000256" key="3">
    <source>
        <dbReference type="SAM" id="MobiDB-lite"/>
    </source>
</evidence>
<feature type="compositionally biased region" description="Polar residues" evidence="3">
    <location>
        <begin position="774"/>
        <end position="800"/>
    </location>
</feature>
<dbReference type="eggNOG" id="ENOG502S8WV">
    <property type="taxonomic scope" value="Eukaryota"/>
</dbReference>
<feature type="region of interest" description="Disordered" evidence="3">
    <location>
        <begin position="759"/>
        <end position="817"/>
    </location>
</feature>
<gene>
    <name evidence="4" type="ORF">AGOS_ABR081C</name>
</gene>
<reference evidence="5" key="2">
    <citation type="journal article" date="2013" name="G3 (Bethesda)">
        <title>Genomes of Ashbya fungi isolated from insects reveal four mating-type loci, numerous translocations, lack of transposons, and distinct gene duplications.</title>
        <authorList>
            <person name="Dietrich F.S."/>
            <person name="Voegeli S."/>
            <person name="Kuo S."/>
            <person name="Philippsen P."/>
        </authorList>
    </citation>
    <scope>GENOME REANNOTATION</scope>
    <source>
        <strain evidence="5">ATCC 10895 / CBS 109.51 / FGSC 9923 / NRRL Y-1056</strain>
    </source>
</reference>
<dbReference type="InParanoid" id="Q75DE6"/>
<keyword evidence="2" id="KW-0175">Coiled coil</keyword>
<sequence length="841" mass="92321">MSLVSAAVGDERGSGGQPHKKSVYKPNGQPLSKEALYRAQLKYGTYKSPARGGNLGVQDSKTASDKAATTANSNKKAVEAYKRMFVDSNASKAASRAGQQPAPASSAVEPAKQDTSPAAARAASGGQGLRGPTNPKAPALDISKVLEGAERAASKRIQERINPEKVNFTYGLRTGPVESRSSSERTFSINNDLALKTKGDYLREIDGETDPDPTKLANYASSAAIKSYDANNPMDREVIERHARDTEMFKHLSSQQVLAKARANADATISKLDREAKEKLIFSNEGYNKAAIEIAKKNHAERQRLTGGKVNLGGGLWVYPEEVEQVAQGLVNPVLSDVDRRASEQREVDAEIAKRQAQYEADLAEWQAIQREKAENDALEQSQAVDRREIELYDTEETLQKKTVELAQEHAVIIEGKKLELNELKRQHAALLQQSTALYEQERAHIDAELSKQRQENAVSLELAREEEEKALEPVIGELCETEEEHARLVEERAKLETSLSTVLSELDEYKKTVLELESQLLSTTASLEEQQKGLRALISSEKELEDDINNNLSTLVISSREEASSTARELQVKEHEAEAVIKEHKADLARSQQLLEEEKQILMQTVDELNKLKEQAKVEEPHIRPAVTLSVTESTIQQSTSSQPASVVQRAPMHQVGQQPQNVSAGESTVHQTVSTHPSGIVQGSSSVSQPHAIHKPSSPMDEFYSKGAQQPEHLAKLTKSSGDKPSLKQRKVNGPAYVASSPSKKDSALGRFFHKLIPSKKSSGKGQHGVARSSTVPSRKMQTGQRPVQPATTSNQSVPRHLAREVEEDVDAEDVRDLLETQRASGGKIRKGSLFKEVF</sequence>
<dbReference type="PANTHER" id="PTHR28298:SF1">
    <property type="entry name" value="EISOSOME PROTEIN 1"/>
    <property type="match status" value="1"/>
</dbReference>
<evidence type="ECO:0000256" key="1">
    <source>
        <dbReference type="ARBA" id="ARBA00008528"/>
    </source>
</evidence>
<dbReference type="GeneID" id="4619131"/>
<feature type="coiled-coil region" evidence="2">
    <location>
        <begin position="414"/>
        <end position="441"/>
    </location>
</feature>
<feature type="region of interest" description="Disordered" evidence="3">
    <location>
        <begin position="718"/>
        <end position="746"/>
    </location>
</feature>
<dbReference type="EMBL" id="AE016815">
    <property type="protein sequence ID" value="AAS50851.1"/>
    <property type="molecule type" value="Genomic_DNA"/>
</dbReference>
<dbReference type="GO" id="GO:0070941">
    <property type="term" value="P:eisosome assembly"/>
    <property type="evidence" value="ECO:0000318"/>
    <property type="project" value="GO_Central"/>
</dbReference>
<dbReference type="AlphaFoldDB" id="Q75DE6"/>
<organism evidence="4 5">
    <name type="scientific">Eremothecium gossypii (strain ATCC 10895 / CBS 109.51 / FGSC 9923 / NRRL Y-1056)</name>
    <name type="common">Yeast</name>
    <name type="synonym">Ashbya gossypii</name>
    <dbReference type="NCBI Taxonomy" id="284811"/>
    <lineage>
        <taxon>Eukaryota</taxon>
        <taxon>Fungi</taxon>
        <taxon>Dikarya</taxon>
        <taxon>Ascomycota</taxon>
        <taxon>Saccharomycotina</taxon>
        <taxon>Saccharomycetes</taxon>
        <taxon>Saccharomycetales</taxon>
        <taxon>Saccharomycetaceae</taxon>
        <taxon>Eremothecium</taxon>
    </lineage>
</organism>
<feature type="compositionally biased region" description="Polar residues" evidence="3">
    <location>
        <begin position="657"/>
        <end position="678"/>
    </location>
</feature>
<accession>Q75DE6</accession>
<evidence type="ECO:0000313" key="4">
    <source>
        <dbReference type="EMBL" id="AAS50851.1"/>
    </source>
</evidence>
<dbReference type="OrthoDB" id="4070583at2759"/>
<proteinExistence type="inferred from homology"/>
<dbReference type="STRING" id="284811.Q75DE6"/>
<feature type="region of interest" description="Disordered" evidence="3">
    <location>
        <begin position="46"/>
        <end position="76"/>
    </location>
</feature>
<dbReference type="PANTHER" id="PTHR28298">
    <property type="entry name" value="EISOSOME PROTEIN 1"/>
    <property type="match status" value="1"/>
</dbReference>
<dbReference type="FunCoup" id="Q75DE6">
    <property type="interactions" value="60"/>
</dbReference>
<comment type="similarity">
    <text evidence="1">Belongs to the EIS1 family.</text>
</comment>
<dbReference type="InterPro" id="IPR024527">
    <property type="entry name" value="Eisosome1"/>
</dbReference>
<name>Q75DE6_EREGS</name>
<dbReference type="KEGG" id="ago:AGOS_ABR081C"/>
<feature type="compositionally biased region" description="Low complexity" evidence="3">
    <location>
        <begin position="679"/>
        <end position="692"/>
    </location>
</feature>
<keyword evidence="5" id="KW-1185">Reference proteome</keyword>
<dbReference type="HOGENOM" id="CLU_013228_1_0_1"/>
<evidence type="ECO:0000313" key="5">
    <source>
        <dbReference type="Proteomes" id="UP000000591"/>
    </source>
</evidence>
<evidence type="ECO:0000256" key="2">
    <source>
        <dbReference type="SAM" id="Coils"/>
    </source>
</evidence>
<feature type="coiled-coil region" evidence="2">
    <location>
        <begin position="500"/>
        <end position="620"/>
    </location>
</feature>
<feature type="region of interest" description="Disordered" evidence="3">
    <location>
        <begin position="90"/>
        <end position="141"/>
    </location>
</feature>